<dbReference type="Gene3D" id="3.40.50.1820">
    <property type="entry name" value="alpha/beta hydrolase"/>
    <property type="match status" value="1"/>
</dbReference>
<dbReference type="Pfam" id="PF00561">
    <property type="entry name" value="Abhydrolase_1"/>
    <property type="match status" value="1"/>
</dbReference>
<dbReference type="EMBL" id="JADZGI010000001">
    <property type="protein sequence ID" value="MBH0113356.1"/>
    <property type="molecule type" value="Genomic_DNA"/>
</dbReference>
<protein>
    <submittedName>
        <fullName evidence="2">Alpha/beta hydrolase</fullName>
    </submittedName>
</protein>
<keyword evidence="2" id="KW-0378">Hydrolase</keyword>
<dbReference type="InterPro" id="IPR050266">
    <property type="entry name" value="AB_hydrolase_sf"/>
</dbReference>
<sequence>MRRLFKGVALVLLGVIVLAALALGTMRLGWWNPSYESVKAAQATPPSTFEKYGTANIHIRDEGPRDGPVVVMMHSSMTNLREWDVWAAKLTDRYRVIRFDWPPYGLSTDSAPSTGMPGIVTLLETILEAKGVDKLALVGTSSGATISTLYAAAHPEKVTALALSTLPLAAPPTTDFSQLMWSMVWTHETLVPNYYPPFYYRQSLSELYGRPERLTDETVEWYYQTNNIPGGFDKVRAYYEANKKAVWAKGAGDEAAQVKAPILLQWGDADPVLPKYLAADAVKQFTGTSVDLIHYPDLGHYPMLELPEETAADLRQWLDKTIPAPGGDA</sequence>
<keyword evidence="3" id="KW-1185">Reference proteome</keyword>
<gene>
    <name evidence="2" type="ORF">I5E68_10395</name>
</gene>
<evidence type="ECO:0000313" key="2">
    <source>
        <dbReference type="EMBL" id="MBH0113356.1"/>
    </source>
</evidence>
<dbReference type="PANTHER" id="PTHR43798:SF33">
    <property type="entry name" value="HYDROLASE, PUTATIVE (AFU_ORTHOLOGUE AFUA_2G14860)-RELATED"/>
    <property type="match status" value="1"/>
</dbReference>
<name>A0A931HCD4_9SPHN</name>
<organism evidence="2 3">
    <name type="scientific">Novosphingobium aureum</name>
    <dbReference type="NCBI Taxonomy" id="2792964"/>
    <lineage>
        <taxon>Bacteria</taxon>
        <taxon>Pseudomonadati</taxon>
        <taxon>Pseudomonadota</taxon>
        <taxon>Alphaproteobacteria</taxon>
        <taxon>Sphingomonadales</taxon>
        <taxon>Sphingomonadaceae</taxon>
        <taxon>Novosphingobium</taxon>
    </lineage>
</organism>
<dbReference type="GO" id="GO:0016020">
    <property type="term" value="C:membrane"/>
    <property type="evidence" value="ECO:0007669"/>
    <property type="project" value="TreeGrafter"/>
</dbReference>
<dbReference type="InterPro" id="IPR000073">
    <property type="entry name" value="AB_hydrolase_1"/>
</dbReference>
<comment type="caution">
    <text evidence="2">The sequence shown here is derived from an EMBL/GenBank/DDBJ whole genome shotgun (WGS) entry which is preliminary data.</text>
</comment>
<dbReference type="PANTHER" id="PTHR43798">
    <property type="entry name" value="MONOACYLGLYCEROL LIPASE"/>
    <property type="match status" value="1"/>
</dbReference>
<dbReference type="SUPFAM" id="SSF53474">
    <property type="entry name" value="alpha/beta-Hydrolases"/>
    <property type="match status" value="1"/>
</dbReference>
<dbReference type="PRINTS" id="PR00111">
    <property type="entry name" value="ABHYDROLASE"/>
</dbReference>
<dbReference type="GO" id="GO:0016787">
    <property type="term" value="F:hydrolase activity"/>
    <property type="evidence" value="ECO:0007669"/>
    <property type="project" value="UniProtKB-KW"/>
</dbReference>
<evidence type="ECO:0000259" key="1">
    <source>
        <dbReference type="Pfam" id="PF00561"/>
    </source>
</evidence>
<reference evidence="2" key="1">
    <citation type="submission" date="2020-11" db="EMBL/GenBank/DDBJ databases">
        <title>Novosphingobium aureum sp. nov., a marine bacterium isolated from sediment of a salt flat.</title>
        <authorList>
            <person name="Yoo Y."/>
            <person name="Kim J.-J."/>
        </authorList>
    </citation>
    <scope>NUCLEOTIDE SEQUENCE</scope>
    <source>
        <strain evidence="2">YJ-S2-02</strain>
    </source>
</reference>
<feature type="domain" description="AB hydrolase-1" evidence="1">
    <location>
        <begin position="68"/>
        <end position="305"/>
    </location>
</feature>
<dbReference type="RefSeq" id="WP_197163537.1">
    <property type="nucleotide sequence ID" value="NZ_JADZGI010000001.1"/>
</dbReference>
<dbReference type="InterPro" id="IPR029058">
    <property type="entry name" value="AB_hydrolase_fold"/>
</dbReference>
<evidence type="ECO:0000313" key="3">
    <source>
        <dbReference type="Proteomes" id="UP000617634"/>
    </source>
</evidence>
<dbReference type="Proteomes" id="UP000617634">
    <property type="component" value="Unassembled WGS sequence"/>
</dbReference>
<dbReference type="AlphaFoldDB" id="A0A931HCD4"/>
<accession>A0A931HCD4</accession>
<proteinExistence type="predicted"/>